<evidence type="ECO:0000256" key="2">
    <source>
        <dbReference type="RuleBase" id="RU003452"/>
    </source>
</evidence>
<protein>
    <submittedName>
        <fullName evidence="3">Arylamine N-acetyltransferase</fullName>
    </submittedName>
</protein>
<evidence type="ECO:0000313" key="3">
    <source>
        <dbReference type="EMBL" id="MCB2378319.1"/>
    </source>
</evidence>
<comment type="similarity">
    <text evidence="1 2">Belongs to the arylamine N-acetyltransferase family.</text>
</comment>
<reference evidence="3" key="1">
    <citation type="submission" date="2021-10" db="EMBL/GenBank/DDBJ databases">
        <authorList>
            <person name="Dean J.D."/>
            <person name="Kim M.K."/>
            <person name="Newey C.N."/>
            <person name="Stoker T.S."/>
            <person name="Thompson D.W."/>
            <person name="Grose J.H."/>
        </authorList>
    </citation>
    <scope>NUCLEOTIDE SEQUENCE</scope>
    <source>
        <strain evidence="3">BT635</strain>
    </source>
</reference>
<comment type="caution">
    <text evidence="3">The sequence shown here is derived from an EMBL/GenBank/DDBJ whole genome shotgun (WGS) entry which is preliminary data.</text>
</comment>
<dbReference type="SUPFAM" id="SSF54001">
    <property type="entry name" value="Cysteine proteinases"/>
    <property type="match status" value="1"/>
</dbReference>
<evidence type="ECO:0000256" key="1">
    <source>
        <dbReference type="ARBA" id="ARBA00006547"/>
    </source>
</evidence>
<dbReference type="RefSeq" id="WP_226185894.1">
    <property type="nucleotide sequence ID" value="NZ_JAJADQ010000005.1"/>
</dbReference>
<dbReference type="InterPro" id="IPR001447">
    <property type="entry name" value="Arylamine_N-AcTrfase"/>
</dbReference>
<dbReference type="PANTHER" id="PTHR11786">
    <property type="entry name" value="N-HYDROXYARYLAMINE O-ACETYLTRANSFERASE"/>
    <property type="match status" value="1"/>
</dbReference>
<organism evidence="3 4">
    <name type="scientific">Hymenobacter nitidus</name>
    <dbReference type="NCBI Taxonomy" id="2880929"/>
    <lineage>
        <taxon>Bacteria</taxon>
        <taxon>Pseudomonadati</taxon>
        <taxon>Bacteroidota</taxon>
        <taxon>Cytophagia</taxon>
        <taxon>Cytophagales</taxon>
        <taxon>Hymenobacteraceae</taxon>
        <taxon>Hymenobacter</taxon>
    </lineage>
</organism>
<proteinExistence type="inferred from homology"/>
<dbReference type="Gene3D" id="2.40.128.150">
    <property type="entry name" value="Cysteine proteinases"/>
    <property type="match status" value="1"/>
</dbReference>
<keyword evidence="4" id="KW-1185">Reference proteome</keyword>
<dbReference type="Pfam" id="PF00797">
    <property type="entry name" value="Acetyltransf_2"/>
    <property type="match status" value="1"/>
</dbReference>
<accession>A0ABS8AFT9</accession>
<dbReference type="EMBL" id="JAJADQ010000005">
    <property type="protein sequence ID" value="MCB2378319.1"/>
    <property type="molecule type" value="Genomic_DNA"/>
</dbReference>
<name>A0ABS8AFT9_9BACT</name>
<dbReference type="InterPro" id="IPR038765">
    <property type="entry name" value="Papain-like_cys_pep_sf"/>
</dbReference>
<gene>
    <name evidence="3" type="ORF">LGH70_12035</name>
</gene>
<evidence type="ECO:0000313" key="4">
    <source>
        <dbReference type="Proteomes" id="UP001165297"/>
    </source>
</evidence>
<dbReference type="Proteomes" id="UP001165297">
    <property type="component" value="Unassembled WGS sequence"/>
</dbReference>
<dbReference type="PANTHER" id="PTHR11786:SF0">
    <property type="entry name" value="ARYLAMINE N-ACETYLTRANSFERASE 4-RELATED"/>
    <property type="match status" value="1"/>
</dbReference>
<dbReference type="PRINTS" id="PR01543">
    <property type="entry name" value="ANATRNSFRASE"/>
</dbReference>
<sequence length="253" mass="28312">MTRIEPKYQHYLDRIGYAGVPTATLPTLRELQAAHLLRVPFENLDIHWGRRIELAHSYAKVVTAGRGGFCYELNGAFQELLTALGFSARLISARVFSSATGFGPEFDHMAILVALPEGDYLVDVGFGEFSREPLENRLDVVQTDQQSRFVVEQYDADYRVVKKFNGETFVPEYLFTDTSRQLSDFQAMCHFHQTSPASHFTRKRLCSRATPQGRVTISGNTLKIKAGETVTETALAGEADFARALAQHFGIQA</sequence>
<dbReference type="Gene3D" id="3.30.2140.10">
    <property type="entry name" value="Arylamine N-acetyltransferase"/>
    <property type="match status" value="1"/>
</dbReference>